<reference evidence="1 2" key="1">
    <citation type="journal article" date="2022" name="Hortic Res">
        <title>A haplotype resolved chromosomal level avocado genome allows analysis of novel avocado genes.</title>
        <authorList>
            <person name="Nath O."/>
            <person name="Fletcher S.J."/>
            <person name="Hayward A."/>
            <person name="Shaw L.M."/>
            <person name="Masouleh A.K."/>
            <person name="Furtado A."/>
            <person name="Henry R.J."/>
            <person name="Mitter N."/>
        </authorList>
    </citation>
    <scope>NUCLEOTIDE SEQUENCE [LARGE SCALE GENOMIC DNA]</scope>
    <source>
        <strain evidence="2">cv. Hass</strain>
    </source>
</reference>
<comment type="caution">
    <text evidence="1">The sequence shown here is derived from an EMBL/GenBank/DDBJ whole genome shotgun (WGS) entry which is preliminary data.</text>
</comment>
<dbReference type="Proteomes" id="UP001234297">
    <property type="component" value="Chromosome 2"/>
</dbReference>
<accession>A0ACC2MBA2</accession>
<sequence length="106" mass="12005">MGYQSPRRCDEVVSDCRSIETEWRSGLDRESVEVPRRVAFATVVAATRGETRRDETGDEVGDETSAGEIGESVEVGEIRESEEVNFQKWNEEMTWGSSLVWKGEMK</sequence>
<dbReference type="EMBL" id="CM056810">
    <property type="protein sequence ID" value="KAJ8642999.1"/>
    <property type="molecule type" value="Genomic_DNA"/>
</dbReference>
<proteinExistence type="predicted"/>
<evidence type="ECO:0000313" key="1">
    <source>
        <dbReference type="EMBL" id="KAJ8642999.1"/>
    </source>
</evidence>
<keyword evidence="2" id="KW-1185">Reference proteome</keyword>
<protein>
    <submittedName>
        <fullName evidence="1">Uncharacterized protein</fullName>
    </submittedName>
</protein>
<gene>
    <name evidence="1" type="ORF">MRB53_004747</name>
</gene>
<organism evidence="1 2">
    <name type="scientific">Persea americana</name>
    <name type="common">Avocado</name>
    <dbReference type="NCBI Taxonomy" id="3435"/>
    <lineage>
        <taxon>Eukaryota</taxon>
        <taxon>Viridiplantae</taxon>
        <taxon>Streptophyta</taxon>
        <taxon>Embryophyta</taxon>
        <taxon>Tracheophyta</taxon>
        <taxon>Spermatophyta</taxon>
        <taxon>Magnoliopsida</taxon>
        <taxon>Magnoliidae</taxon>
        <taxon>Laurales</taxon>
        <taxon>Lauraceae</taxon>
        <taxon>Persea</taxon>
    </lineage>
</organism>
<evidence type="ECO:0000313" key="2">
    <source>
        <dbReference type="Proteomes" id="UP001234297"/>
    </source>
</evidence>
<name>A0ACC2MBA2_PERAE</name>